<gene>
    <name evidence="1" type="ORF">ACH407_09725</name>
</gene>
<reference evidence="1 2" key="1">
    <citation type="submission" date="2024-10" db="EMBL/GenBank/DDBJ databases">
        <title>The Natural Products Discovery Center: Release of the First 8490 Sequenced Strains for Exploring Actinobacteria Biosynthetic Diversity.</title>
        <authorList>
            <person name="Kalkreuter E."/>
            <person name="Kautsar S.A."/>
            <person name="Yang D."/>
            <person name="Bader C.D."/>
            <person name="Teijaro C.N."/>
            <person name="Fluegel L."/>
            <person name="Davis C.M."/>
            <person name="Simpson J.R."/>
            <person name="Lauterbach L."/>
            <person name="Steele A.D."/>
            <person name="Gui C."/>
            <person name="Meng S."/>
            <person name="Li G."/>
            <person name="Viehrig K."/>
            <person name="Ye F."/>
            <person name="Su P."/>
            <person name="Kiefer A.F."/>
            <person name="Nichols A."/>
            <person name="Cepeda A.J."/>
            <person name="Yan W."/>
            <person name="Fan B."/>
            <person name="Jiang Y."/>
            <person name="Adhikari A."/>
            <person name="Zheng C.-J."/>
            <person name="Schuster L."/>
            <person name="Cowan T.M."/>
            <person name="Smanski M.J."/>
            <person name="Chevrette M.G."/>
            <person name="De Carvalho L.P.S."/>
            <person name="Shen B."/>
        </authorList>
    </citation>
    <scope>NUCLEOTIDE SEQUENCE [LARGE SCALE GENOMIC DNA]</scope>
    <source>
        <strain evidence="1 2">NPDC020602</strain>
    </source>
</reference>
<sequence>MVALQIRDVPEEMRDRLAAIAGERGLSLQAYLFDVLADEVRRRDNLAVLQRFSAGRYETRLAAADVLDVLRAGRAERDAGLGAPGDLPGGEE</sequence>
<organism evidence="1 2">
    <name type="scientific">Streptomyces litmocidini</name>
    <dbReference type="NCBI Taxonomy" id="67318"/>
    <lineage>
        <taxon>Bacteria</taxon>
        <taxon>Bacillati</taxon>
        <taxon>Actinomycetota</taxon>
        <taxon>Actinomycetes</taxon>
        <taxon>Kitasatosporales</taxon>
        <taxon>Streptomycetaceae</taxon>
        <taxon>Streptomyces</taxon>
    </lineage>
</organism>
<dbReference type="Proteomes" id="UP001611339">
    <property type="component" value="Unassembled WGS sequence"/>
</dbReference>
<dbReference type="SUPFAM" id="SSF47598">
    <property type="entry name" value="Ribbon-helix-helix"/>
    <property type="match status" value="1"/>
</dbReference>
<evidence type="ECO:0000313" key="1">
    <source>
        <dbReference type="EMBL" id="MFI1713839.1"/>
    </source>
</evidence>
<evidence type="ECO:0008006" key="3">
    <source>
        <dbReference type="Google" id="ProtNLM"/>
    </source>
</evidence>
<dbReference type="EMBL" id="JBIRUI010000003">
    <property type="protein sequence ID" value="MFI1713839.1"/>
    <property type="molecule type" value="Genomic_DNA"/>
</dbReference>
<accession>A0ABW7U5U8</accession>
<keyword evidence="2" id="KW-1185">Reference proteome</keyword>
<proteinExistence type="predicted"/>
<name>A0ABW7U5U8_9ACTN</name>
<comment type="caution">
    <text evidence="1">The sequence shown here is derived from an EMBL/GenBank/DDBJ whole genome shotgun (WGS) entry which is preliminary data.</text>
</comment>
<dbReference type="RefSeq" id="WP_398708236.1">
    <property type="nucleotide sequence ID" value="NZ_JBIRUI010000003.1"/>
</dbReference>
<dbReference type="InterPro" id="IPR010985">
    <property type="entry name" value="Ribbon_hlx_hlx"/>
</dbReference>
<protein>
    <recommendedName>
        <fullName evidence="3">Antitoxin</fullName>
    </recommendedName>
</protein>
<evidence type="ECO:0000313" key="2">
    <source>
        <dbReference type="Proteomes" id="UP001611339"/>
    </source>
</evidence>